<reference evidence="7" key="1">
    <citation type="journal article" date="2019" name="Int. J. Syst. Evol. Microbiol.">
        <title>The Global Catalogue of Microorganisms (GCM) 10K type strain sequencing project: providing services to taxonomists for standard genome sequencing and annotation.</title>
        <authorList>
            <consortium name="The Broad Institute Genomics Platform"/>
            <consortium name="The Broad Institute Genome Sequencing Center for Infectious Disease"/>
            <person name="Wu L."/>
            <person name="Ma J."/>
        </authorList>
    </citation>
    <scope>NUCLEOTIDE SEQUENCE [LARGE SCALE GENOMIC DNA]</scope>
    <source>
        <strain evidence="7">CECT 7798</strain>
    </source>
</reference>
<evidence type="ECO:0000256" key="4">
    <source>
        <dbReference type="ARBA" id="ARBA00022857"/>
    </source>
</evidence>
<dbReference type="RefSeq" id="WP_290295294.1">
    <property type="nucleotide sequence ID" value="NZ_JAUFQR010000001.1"/>
</dbReference>
<dbReference type="SUPFAM" id="SSF51905">
    <property type="entry name" value="FAD/NAD(P)-binding domain"/>
    <property type="match status" value="1"/>
</dbReference>
<keyword evidence="5" id="KW-0520">NAD</keyword>
<evidence type="ECO:0000313" key="6">
    <source>
        <dbReference type="EMBL" id="MFC3755253.1"/>
    </source>
</evidence>
<keyword evidence="1" id="KW-0285">Flavoprotein</keyword>
<dbReference type="PANTHER" id="PTHR46091">
    <property type="entry name" value="BLR7054 PROTEIN"/>
    <property type="match status" value="1"/>
</dbReference>
<evidence type="ECO:0000256" key="5">
    <source>
        <dbReference type="ARBA" id="ARBA00023027"/>
    </source>
</evidence>
<keyword evidence="7" id="KW-1185">Reference proteome</keyword>
<evidence type="ECO:0000256" key="1">
    <source>
        <dbReference type="ARBA" id="ARBA00022630"/>
    </source>
</evidence>
<keyword evidence="2" id="KW-0732">Signal</keyword>
<keyword evidence="3" id="KW-0274">FAD</keyword>
<gene>
    <name evidence="6" type="ORF">ACFONJ_04630</name>
</gene>
<dbReference type="InterPro" id="IPR052206">
    <property type="entry name" value="Retinol_saturase"/>
</dbReference>
<dbReference type="Proteomes" id="UP001595735">
    <property type="component" value="Unassembled WGS sequence"/>
</dbReference>
<sequence>MKKEYDILVIGSGLGGLVSALIMAKEGLKVCVLEKNNQYGGNLQTFSRDKLIFDTGVHYLGGLSKGQNLNRFFSYLEIMDDLELQKMDEDGYDRISFGDDAVKYPHAQGYQNFVEQLSVYFPEEKENLENYCEEIQYICSQFPRYNVIGKDNYNEEILHLNTKRFIESVTQNKTLQAVLLGSNFLYAGDSENVPFYVHALTVNSYIQSAYKCVKGGSQISKLLIRKLRQYGAEVHKHSEVSEFIFNENNTLASVKTKSGKEYAAKQFISNIEIRSTIKLIGEEKIKKSFLNRVLSWQPVSSCFSIYIVLKPHCLPNFNYNIYHYSSEDRVWNAFRYNKQTWPETYMLSSIPSKQHPEFAESLTAISYMDFDEVKQWENTINTVADEHERGEPYEKFKLEKTEKMIDALEKRIPNLRHAIKQIYTSSPLSYRDYIGSFEGNMYGYMKNSENPLKTMVSPRTKIDNLFLTGQSVNMHGILGVTIGAFNTCAEMLGKETIDSRLERMT</sequence>
<dbReference type="InterPro" id="IPR036188">
    <property type="entry name" value="FAD/NAD-bd_sf"/>
</dbReference>
<dbReference type="PRINTS" id="PR00411">
    <property type="entry name" value="PNDRDTASEI"/>
</dbReference>
<accession>A0ABV7XSN2</accession>
<evidence type="ECO:0000313" key="7">
    <source>
        <dbReference type="Proteomes" id="UP001595735"/>
    </source>
</evidence>
<name>A0ABV7XSN2_9FLAO</name>
<dbReference type="PANTHER" id="PTHR46091:SF3">
    <property type="entry name" value="AMINE OXIDASE DOMAIN-CONTAINING PROTEIN"/>
    <property type="match status" value="1"/>
</dbReference>
<keyword evidence="4" id="KW-0521">NADP</keyword>
<comment type="caution">
    <text evidence="6">The sequence shown here is derived from an EMBL/GenBank/DDBJ whole genome shotgun (WGS) entry which is preliminary data.</text>
</comment>
<protein>
    <submittedName>
        <fullName evidence="6">Phytoene desaturase family protein</fullName>
    </submittedName>
</protein>
<evidence type="ECO:0000256" key="3">
    <source>
        <dbReference type="ARBA" id="ARBA00022827"/>
    </source>
</evidence>
<dbReference type="EMBL" id="JBHRYO010000002">
    <property type="protein sequence ID" value="MFC3755253.1"/>
    <property type="molecule type" value="Genomic_DNA"/>
</dbReference>
<proteinExistence type="predicted"/>
<organism evidence="6 7">
    <name type="scientific">Chryseobacterium tructae</name>
    <dbReference type="NCBI Taxonomy" id="1037380"/>
    <lineage>
        <taxon>Bacteria</taxon>
        <taxon>Pseudomonadati</taxon>
        <taxon>Bacteroidota</taxon>
        <taxon>Flavobacteriia</taxon>
        <taxon>Flavobacteriales</taxon>
        <taxon>Weeksellaceae</taxon>
        <taxon>Chryseobacterium group</taxon>
        <taxon>Chryseobacterium</taxon>
    </lineage>
</organism>
<dbReference type="Gene3D" id="3.50.50.60">
    <property type="entry name" value="FAD/NAD(P)-binding domain"/>
    <property type="match status" value="2"/>
</dbReference>
<dbReference type="Pfam" id="PF13450">
    <property type="entry name" value="NAD_binding_8"/>
    <property type="match status" value="1"/>
</dbReference>
<evidence type="ECO:0000256" key="2">
    <source>
        <dbReference type="ARBA" id="ARBA00022729"/>
    </source>
</evidence>